<dbReference type="Proteomes" id="UP000198773">
    <property type="component" value="Unassembled WGS sequence"/>
</dbReference>
<dbReference type="PROSITE" id="PS50110">
    <property type="entry name" value="RESPONSE_REGULATORY"/>
    <property type="match status" value="1"/>
</dbReference>
<dbReference type="PANTHER" id="PTHR48111:SF47">
    <property type="entry name" value="TRANSCRIPTIONAL REGULATORY PROTEIN RSTA"/>
    <property type="match status" value="1"/>
</dbReference>
<feature type="modified residue" description="4-aspartylphosphate" evidence="8">
    <location>
        <position position="65"/>
    </location>
</feature>
<dbReference type="Gene3D" id="3.40.50.2300">
    <property type="match status" value="1"/>
</dbReference>
<evidence type="ECO:0000313" key="12">
    <source>
        <dbReference type="EMBL" id="SEA23615.1"/>
    </source>
</evidence>
<dbReference type="Pfam" id="PF00486">
    <property type="entry name" value="Trans_reg_C"/>
    <property type="match status" value="1"/>
</dbReference>
<dbReference type="InterPro" id="IPR001867">
    <property type="entry name" value="OmpR/PhoB-type_DNA-bd"/>
</dbReference>
<evidence type="ECO:0000256" key="5">
    <source>
        <dbReference type="ARBA" id="ARBA00023015"/>
    </source>
</evidence>
<evidence type="ECO:0000256" key="7">
    <source>
        <dbReference type="ARBA" id="ARBA00023163"/>
    </source>
</evidence>
<keyword evidence="3 8" id="KW-0597">Phosphoprotein</keyword>
<dbReference type="GO" id="GO:0005829">
    <property type="term" value="C:cytosol"/>
    <property type="evidence" value="ECO:0007669"/>
    <property type="project" value="TreeGrafter"/>
</dbReference>
<dbReference type="EMBL" id="FNRM01000002">
    <property type="protein sequence ID" value="SEA23615.1"/>
    <property type="molecule type" value="Genomic_DNA"/>
</dbReference>
<evidence type="ECO:0000256" key="6">
    <source>
        <dbReference type="ARBA" id="ARBA00023125"/>
    </source>
</evidence>
<dbReference type="FunFam" id="1.10.10.10:FF:000099">
    <property type="entry name" value="Two-component system response regulator TorR"/>
    <property type="match status" value="1"/>
</dbReference>
<evidence type="ECO:0000259" key="10">
    <source>
        <dbReference type="PROSITE" id="PS50110"/>
    </source>
</evidence>
<dbReference type="GO" id="GO:0006355">
    <property type="term" value="P:regulation of DNA-templated transcription"/>
    <property type="evidence" value="ECO:0007669"/>
    <property type="project" value="InterPro"/>
</dbReference>
<dbReference type="Pfam" id="PF00072">
    <property type="entry name" value="Response_reg"/>
    <property type="match status" value="1"/>
</dbReference>
<evidence type="ECO:0000256" key="8">
    <source>
        <dbReference type="PROSITE-ProRule" id="PRU00169"/>
    </source>
</evidence>
<evidence type="ECO:0000256" key="9">
    <source>
        <dbReference type="PROSITE-ProRule" id="PRU01091"/>
    </source>
</evidence>
<name>A0A1H3ZIW9_ALKAM</name>
<dbReference type="InterPro" id="IPR036388">
    <property type="entry name" value="WH-like_DNA-bd_sf"/>
</dbReference>
<dbReference type="CDD" id="cd00383">
    <property type="entry name" value="trans_reg_C"/>
    <property type="match status" value="1"/>
</dbReference>
<keyword evidence="2" id="KW-0963">Cytoplasm</keyword>
<dbReference type="SMART" id="SM00448">
    <property type="entry name" value="REC"/>
    <property type="match status" value="1"/>
</dbReference>
<dbReference type="GO" id="GO:0000156">
    <property type="term" value="F:phosphorelay response regulator activity"/>
    <property type="evidence" value="ECO:0007669"/>
    <property type="project" value="TreeGrafter"/>
</dbReference>
<keyword evidence="4" id="KW-0902">Two-component regulatory system</keyword>
<protein>
    <submittedName>
        <fullName evidence="12">Two-component system, OmpR family, response regulator RstA</fullName>
    </submittedName>
</protein>
<accession>A0A1H3ZIW9</accession>
<dbReference type="GO" id="GO:0032993">
    <property type="term" value="C:protein-DNA complex"/>
    <property type="evidence" value="ECO:0007669"/>
    <property type="project" value="TreeGrafter"/>
</dbReference>
<dbReference type="GO" id="GO:0000976">
    <property type="term" value="F:transcription cis-regulatory region binding"/>
    <property type="evidence" value="ECO:0007669"/>
    <property type="project" value="TreeGrafter"/>
</dbReference>
<feature type="domain" description="Response regulatory" evidence="10">
    <location>
        <begin position="16"/>
        <end position="129"/>
    </location>
</feature>
<gene>
    <name evidence="12" type="ORF">SAMN04488051_102208</name>
</gene>
<sequence length="246" mass="27761">MVLTEQRNNAEMTTTSVLLVEDDVSLAGWIRDFLQSKGLQVFHLARGDQALAQWSELKPDVILLDLMLPGVNGLELCKQIRQCSDIPILMLTAQGEEFDEVLGLELGANDYLIKPIRPRVLLARINAVLRQNQTPPAANETNQLQFGLLNLSLRSHRVRFNGSDIPLTSNEFQLLWLLASRAGQIVSRQDVFLAMTGREYDGLDRRVDMMISSLRRKMQDDATAPVRIKTVWGKGYLFVTDAWNTP</sequence>
<dbReference type="AlphaFoldDB" id="A0A1H3ZIW9"/>
<dbReference type="SUPFAM" id="SSF46894">
    <property type="entry name" value="C-terminal effector domain of the bipartite response regulators"/>
    <property type="match status" value="1"/>
</dbReference>
<proteinExistence type="predicted"/>
<comment type="subcellular location">
    <subcellularLocation>
        <location evidence="1">Cytoplasm</location>
    </subcellularLocation>
</comment>
<organism evidence="12 13">
    <name type="scientific">Alkalimonas amylolytica</name>
    <dbReference type="NCBI Taxonomy" id="152573"/>
    <lineage>
        <taxon>Bacteria</taxon>
        <taxon>Pseudomonadati</taxon>
        <taxon>Pseudomonadota</taxon>
        <taxon>Gammaproteobacteria</taxon>
        <taxon>Alkalimonas</taxon>
    </lineage>
</organism>
<dbReference type="SUPFAM" id="SSF52172">
    <property type="entry name" value="CheY-like"/>
    <property type="match status" value="1"/>
</dbReference>
<keyword evidence="7" id="KW-0804">Transcription</keyword>
<feature type="DNA-binding region" description="OmpR/PhoB-type" evidence="9">
    <location>
        <begin position="141"/>
        <end position="240"/>
    </location>
</feature>
<evidence type="ECO:0000256" key="4">
    <source>
        <dbReference type="ARBA" id="ARBA00023012"/>
    </source>
</evidence>
<keyword evidence="5" id="KW-0805">Transcription regulation</keyword>
<dbReference type="PANTHER" id="PTHR48111">
    <property type="entry name" value="REGULATOR OF RPOS"/>
    <property type="match status" value="1"/>
</dbReference>
<keyword evidence="6 9" id="KW-0238">DNA-binding</keyword>
<dbReference type="InterPro" id="IPR011006">
    <property type="entry name" value="CheY-like_superfamily"/>
</dbReference>
<evidence type="ECO:0000259" key="11">
    <source>
        <dbReference type="PROSITE" id="PS51755"/>
    </source>
</evidence>
<keyword evidence="13" id="KW-1185">Reference proteome</keyword>
<dbReference type="InterPro" id="IPR039420">
    <property type="entry name" value="WalR-like"/>
</dbReference>
<dbReference type="Gene3D" id="6.10.250.690">
    <property type="match status" value="1"/>
</dbReference>
<reference evidence="12 13" key="1">
    <citation type="submission" date="2016-10" db="EMBL/GenBank/DDBJ databases">
        <authorList>
            <person name="de Groot N.N."/>
        </authorList>
    </citation>
    <scope>NUCLEOTIDE SEQUENCE [LARGE SCALE GENOMIC DNA]</scope>
    <source>
        <strain evidence="12 13">CGMCC 1.3430</strain>
    </source>
</reference>
<dbReference type="SMART" id="SM00862">
    <property type="entry name" value="Trans_reg_C"/>
    <property type="match status" value="1"/>
</dbReference>
<dbReference type="STRING" id="152573.SAMN04488051_102208"/>
<evidence type="ECO:0000256" key="1">
    <source>
        <dbReference type="ARBA" id="ARBA00004496"/>
    </source>
</evidence>
<dbReference type="InterPro" id="IPR016032">
    <property type="entry name" value="Sig_transdc_resp-reg_C-effctor"/>
</dbReference>
<dbReference type="PROSITE" id="PS51755">
    <property type="entry name" value="OMPR_PHOB"/>
    <property type="match status" value="1"/>
</dbReference>
<dbReference type="FunFam" id="3.40.50.2300:FF:000001">
    <property type="entry name" value="DNA-binding response regulator PhoB"/>
    <property type="match status" value="1"/>
</dbReference>
<dbReference type="InterPro" id="IPR001789">
    <property type="entry name" value="Sig_transdc_resp-reg_receiver"/>
</dbReference>
<feature type="domain" description="OmpR/PhoB-type" evidence="11">
    <location>
        <begin position="141"/>
        <end position="240"/>
    </location>
</feature>
<evidence type="ECO:0000256" key="2">
    <source>
        <dbReference type="ARBA" id="ARBA00022490"/>
    </source>
</evidence>
<evidence type="ECO:0000256" key="3">
    <source>
        <dbReference type="ARBA" id="ARBA00022553"/>
    </source>
</evidence>
<dbReference type="Gene3D" id="1.10.10.10">
    <property type="entry name" value="Winged helix-like DNA-binding domain superfamily/Winged helix DNA-binding domain"/>
    <property type="match status" value="1"/>
</dbReference>
<evidence type="ECO:0000313" key="13">
    <source>
        <dbReference type="Proteomes" id="UP000198773"/>
    </source>
</evidence>